<keyword evidence="2" id="KW-0732">Signal</keyword>
<dbReference type="RefSeq" id="WP_181863674.1">
    <property type="nucleotide sequence ID" value="NZ_JACEQY010000008.1"/>
</dbReference>
<dbReference type="PROSITE" id="PS51257">
    <property type="entry name" value="PROKAR_LIPOPROTEIN"/>
    <property type="match status" value="1"/>
</dbReference>
<evidence type="ECO:0000313" key="3">
    <source>
        <dbReference type="EMBL" id="MBA4861719.1"/>
    </source>
</evidence>
<feature type="chain" id="PRO_5039475597" description="Lipoprotein" evidence="2">
    <location>
        <begin position="22"/>
        <end position="170"/>
    </location>
</feature>
<organism evidence="3 4">
    <name type="scientific">Streptomyces himalayensis subsp. aureolus</name>
    <dbReference type="NCBI Taxonomy" id="2758039"/>
    <lineage>
        <taxon>Bacteria</taxon>
        <taxon>Bacillati</taxon>
        <taxon>Actinomycetota</taxon>
        <taxon>Actinomycetes</taxon>
        <taxon>Kitasatosporales</taxon>
        <taxon>Streptomycetaceae</taxon>
        <taxon>Streptomyces</taxon>
        <taxon>Streptomyces himalayensis</taxon>
    </lineage>
</organism>
<dbReference type="AlphaFoldDB" id="A0A7W2HFI8"/>
<feature type="signal peptide" evidence="2">
    <location>
        <begin position="1"/>
        <end position="21"/>
    </location>
</feature>
<feature type="region of interest" description="Disordered" evidence="1">
    <location>
        <begin position="131"/>
        <end position="170"/>
    </location>
</feature>
<sequence>MTSKRKLVLGCLAAVVTLLLAGCGSATTKSPARHQERLRKAAGIEVFYVECSRDLWDVTSADTKGGDIRQNRDGVKGAKIGKGPGALSRIRLTGHQLADYLRVLDWRAHPPDGDGEAEAVRMYDEISRVLDDIKSPPPADAPPLLVVDNGFTGSASPTPSASRTATPSEG</sequence>
<comment type="caution">
    <text evidence="3">The sequence shown here is derived from an EMBL/GenBank/DDBJ whole genome shotgun (WGS) entry which is preliminary data.</text>
</comment>
<reference evidence="3 4" key="1">
    <citation type="submission" date="2020-07" db="EMBL/GenBank/DDBJ databases">
        <title>Streptomyces isolated from Indian soil.</title>
        <authorList>
            <person name="Mandal S."/>
            <person name="Maiti P.K."/>
        </authorList>
    </citation>
    <scope>NUCLEOTIDE SEQUENCE [LARGE SCALE GENOMIC DNA]</scope>
    <source>
        <strain evidence="3 4">PSKA54</strain>
    </source>
</reference>
<dbReference type="Proteomes" id="UP000586976">
    <property type="component" value="Unassembled WGS sequence"/>
</dbReference>
<dbReference type="EMBL" id="JACEQY010000008">
    <property type="protein sequence ID" value="MBA4861719.1"/>
    <property type="molecule type" value="Genomic_DNA"/>
</dbReference>
<gene>
    <name evidence="3" type="ORF">H1V43_10040</name>
</gene>
<protein>
    <recommendedName>
        <fullName evidence="5">Lipoprotein</fullName>
    </recommendedName>
</protein>
<accession>A0A7W2HFI8</accession>
<evidence type="ECO:0000256" key="2">
    <source>
        <dbReference type="SAM" id="SignalP"/>
    </source>
</evidence>
<evidence type="ECO:0008006" key="5">
    <source>
        <dbReference type="Google" id="ProtNLM"/>
    </source>
</evidence>
<keyword evidence="4" id="KW-1185">Reference proteome</keyword>
<feature type="compositionally biased region" description="Low complexity" evidence="1">
    <location>
        <begin position="142"/>
        <end position="170"/>
    </location>
</feature>
<name>A0A7W2HFI8_9ACTN</name>
<evidence type="ECO:0000313" key="4">
    <source>
        <dbReference type="Proteomes" id="UP000586976"/>
    </source>
</evidence>
<evidence type="ECO:0000256" key="1">
    <source>
        <dbReference type="SAM" id="MobiDB-lite"/>
    </source>
</evidence>
<proteinExistence type="predicted"/>